<evidence type="ECO:0000256" key="1">
    <source>
        <dbReference type="ARBA" id="ARBA00004167"/>
    </source>
</evidence>
<keyword evidence="8" id="KW-0804">Transcription</keyword>
<evidence type="ECO:0000256" key="6">
    <source>
        <dbReference type="ARBA" id="ARBA00023015"/>
    </source>
</evidence>
<feature type="transmembrane region" description="Helical" evidence="11">
    <location>
        <begin position="99"/>
        <end position="121"/>
    </location>
</feature>
<protein>
    <recommendedName>
        <fullName evidence="10">Regulator of SigK</fullName>
    </recommendedName>
    <alternativeName>
        <fullName evidence="9">Sigma-K anti-sigma factor RskA</fullName>
    </alternativeName>
</protein>
<name>A0A0A0BSR1_9CELL</name>
<evidence type="ECO:0000256" key="3">
    <source>
        <dbReference type="ARBA" id="ARBA00022475"/>
    </source>
</evidence>
<keyword evidence="6" id="KW-0805">Transcription regulation</keyword>
<dbReference type="InterPro" id="IPR041916">
    <property type="entry name" value="Anti_sigma_zinc_sf"/>
</dbReference>
<dbReference type="GO" id="GO:0005886">
    <property type="term" value="C:plasma membrane"/>
    <property type="evidence" value="ECO:0007669"/>
    <property type="project" value="UniProtKB-SubCell"/>
</dbReference>
<dbReference type="PANTHER" id="PTHR37461:SF1">
    <property type="entry name" value="ANTI-SIGMA-K FACTOR RSKA"/>
    <property type="match status" value="1"/>
</dbReference>
<dbReference type="InterPro" id="IPR018764">
    <property type="entry name" value="RskA_C"/>
</dbReference>
<keyword evidence="4 11" id="KW-0812">Transmembrane</keyword>
<dbReference type="PANTHER" id="PTHR37461">
    <property type="entry name" value="ANTI-SIGMA-K FACTOR RSKA"/>
    <property type="match status" value="1"/>
</dbReference>
<organism evidence="13 14">
    <name type="scientific">Cellulomonas carbonis T26</name>
    <dbReference type="NCBI Taxonomy" id="947969"/>
    <lineage>
        <taxon>Bacteria</taxon>
        <taxon>Bacillati</taxon>
        <taxon>Actinomycetota</taxon>
        <taxon>Actinomycetes</taxon>
        <taxon>Micrococcales</taxon>
        <taxon>Cellulomonadaceae</taxon>
        <taxon>Cellulomonas</taxon>
    </lineage>
</organism>
<gene>
    <name evidence="13" type="ORF">N868_09105</name>
</gene>
<dbReference type="GO" id="GO:0016989">
    <property type="term" value="F:sigma factor antagonist activity"/>
    <property type="evidence" value="ECO:0007669"/>
    <property type="project" value="TreeGrafter"/>
</dbReference>
<keyword evidence="14" id="KW-1185">Reference proteome</keyword>
<keyword evidence="3" id="KW-1003">Cell membrane</keyword>
<dbReference type="InterPro" id="IPR051474">
    <property type="entry name" value="Anti-sigma-K/W_factor"/>
</dbReference>
<reference evidence="13 14" key="2">
    <citation type="journal article" date="2015" name="Stand. Genomic Sci.">
        <title>Draft genome sequence of Cellulomonas carbonis T26(T) and comparative analysis of six Cellulomonas genomes.</title>
        <authorList>
            <person name="Zhuang W."/>
            <person name="Zhang S."/>
            <person name="Xia X."/>
            <person name="Wang G."/>
        </authorList>
    </citation>
    <scope>NUCLEOTIDE SEQUENCE [LARGE SCALE GENOMIC DNA]</scope>
    <source>
        <strain evidence="13 14">T26</strain>
    </source>
</reference>
<evidence type="ECO:0000259" key="12">
    <source>
        <dbReference type="Pfam" id="PF10099"/>
    </source>
</evidence>
<dbReference type="OrthoDB" id="153510at2"/>
<evidence type="ECO:0000256" key="9">
    <source>
        <dbReference type="ARBA" id="ARBA00029829"/>
    </source>
</evidence>
<dbReference type="RefSeq" id="WP_043604627.1">
    <property type="nucleotide sequence ID" value="NZ_AXCY01000020.1"/>
</dbReference>
<evidence type="ECO:0000313" key="13">
    <source>
        <dbReference type="EMBL" id="KGM11483.1"/>
    </source>
</evidence>
<reference evidence="13 14" key="1">
    <citation type="submission" date="2013-08" db="EMBL/GenBank/DDBJ databases">
        <title>Genome sequencing of Cellulomonas carbonis T26.</title>
        <authorList>
            <person name="Chen F."/>
            <person name="Li Y."/>
            <person name="Wang G."/>
        </authorList>
    </citation>
    <scope>NUCLEOTIDE SEQUENCE [LARGE SCALE GENOMIC DNA]</scope>
    <source>
        <strain evidence="13 14">T26</strain>
    </source>
</reference>
<evidence type="ECO:0000256" key="10">
    <source>
        <dbReference type="ARBA" id="ARBA00030803"/>
    </source>
</evidence>
<evidence type="ECO:0000313" key="14">
    <source>
        <dbReference type="Proteomes" id="UP000029839"/>
    </source>
</evidence>
<dbReference type="Pfam" id="PF10099">
    <property type="entry name" value="RskA_C"/>
    <property type="match status" value="1"/>
</dbReference>
<dbReference type="AlphaFoldDB" id="A0A0A0BSR1"/>
<evidence type="ECO:0000256" key="11">
    <source>
        <dbReference type="SAM" id="Phobius"/>
    </source>
</evidence>
<evidence type="ECO:0000256" key="5">
    <source>
        <dbReference type="ARBA" id="ARBA00022989"/>
    </source>
</evidence>
<dbReference type="Gene3D" id="1.10.10.1320">
    <property type="entry name" value="Anti-sigma factor, zinc-finger domain"/>
    <property type="match status" value="1"/>
</dbReference>
<evidence type="ECO:0000256" key="8">
    <source>
        <dbReference type="ARBA" id="ARBA00023163"/>
    </source>
</evidence>
<dbReference type="GO" id="GO:0006417">
    <property type="term" value="P:regulation of translation"/>
    <property type="evidence" value="ECO:0007669"/>
    <property type="project" value="TreeGrafter"/>
</dbReference>
<comment type="subcellular location">
    <subcellularLocation>
        <location evidence="2">Cell membrane</location>
    </subcellularLocation>
    <subcellularLocation>
        <location evidence="1">Membrane</location>
        <topology evidence="1">Single-pass membrane protein</topology>
    </subcellularLocation>
</comment>
<keyword evidence="5 11" id="KW-1133">Transmembrane helix</keyword>
<dbReference type="Proteomes" id="UP000029839">
    <property type="component" value="Unassembled WGS sequence"/>
</dbReference>
<keyword evidence="7 11" id="KW-0472">Membrane</keyword>
<proteinExistence type="predicted"/>
<comment type="caution">
    <text evidence="13">The sequence shown here is derived from an EMBL/GenBank/DDBJ whole genome shotgun (WGS) entry which is preliminary data.</text>
</comment>
<evidence type="ECO:0000256" key="4">
    <source>
        <dbReference type="ARBA" id="ARBA00022692"/>
    </source>
</evidence>
<feature type="domain" description="Anti-sigma K factor RskA C-terminal" evidence="12">
    <location>
        <begin position="101"/>
        <end position="238"/>
    </location>
</feature>
<sequence>MTRDEARELLGAYALDAVDDDERRAVEELVAADPEAAAELAGLRATAAALGTATPSAPPDRVRDAVLASLATTPQEGRVVDLAQQRERREQRVRRPLPLAWAAAAAVAVVLAAGVPGTLAWQQHERAVAAEERADLLADVLADPGATLLRDAVAGGGEAVAVLTDERALLVAQDLPGLDDDRVYQVWAMRDGVPVAAGLLDLRDGGAARVLDDYRPGDGVALSVEPAGGSQQPTTTPVVVLLPQA</sequence>
<evidence type="ECO:0000256" key="2">
    <source>
        <dbReference type="ARBA" id="ARBA00004236"/>
    </source>
</evidence>
<accession>A0A0A0BSR1</accession>
<dbReference type="EMBL" id="AXCY01000020">
    <property type="protein sequence ID" value="KGM11483.1"/>
    <property type="molecule type" value="Genomic_DNA"/>
</dbReference>
<evidence type="ECO:0000256" key="7">
    <source>
        <dbReference type="ARBA" id="ARBA00023136"/>
    </source>
</evidence>